<dbReference type="InterPro" id="IPR036890">
    <property type="entry name" value="HATPase_C_sf"/>
</dbReference>
<dbReference type="InterPro" id="IPR036097">
    <property type="entry name" value="HisK_dim/P_sf"/>
</dbReference>
<dbReference type="PRINTS" id="PR00344">
    <property type="entry name" value="BCTRLSENSOR"/>
</dbReference>
<organism evidence="18 19">
    <name type="scientific">Niallia circulans</name>
    <name type="common">Bacillus circulans</name>
    <dbReference type="NCBI Taxonomy" id="1397"/>
    <lineage>
        <taxon>Bacteria</taxon>
        <taxon>Bacillati</taxon>
        <taxon>Bacillota</taxon>
        <taxon>Bacilli</taxon>
        <taxon>Bacillales</taxon>
        <taxon>Bacillaceae</taxon>
        <taxon>Niallia</taxon>
    </lineage>
</organism>
<dbReference type="InterPro" id="IPR003661">
    <property type="entry name" value="HisK_dim/P_dom"/>
</dbReference>
<accession>A0A553SMW2</accession>
<comment type="catalytic activity">
    <reaction evidence="1">
        <text>ATP + protein L-histidine = ADP + protein N-phospho-L-histidine.</text>
        <dbReference type="EC" id="2.7.13.3"/>
    </reaction>
</comment>
<dbReference type="FunFam" id="3.30.565.10:FF:000006">
    <property type="entry name" value="Sensor histidine kinase WalK"/>
    <property type="match status" value="1"/>
</dbReference>
<keyword evidence="7" id="KW-0808">Transferase</keyword>
<evidence type="ECO:0000256" key="10">
    <source>
        <dbReference type="ARBA" id="ARBA00022777"/>
    </source>
</evidence>
<keyword evidence="10" id="KW-0418">Kinase</keyword>
<dbReference type="InterPro" id="IPR003594">
    <property type="entry name" value="HATPase_dom"/>
</dbReference>
<feature type="domain" description="Histidine kinase" evidence="16">
    <location>
        <begin position="250"/>
        <end position="466"/>
    </location>
</feature>
<dbReference type="InterPro" id="IPR050398">
    <property type="entry name" value="HssS/ArlS-like"/>
</dbReference>
<dbReference type="PROSITE" id="PS50109">
    <property type="entry name" value="HIS_KIN"/>
    <property type="match status" value="1"/>
</dbReference>
<evidence type="ECO:0000256" key="6">
    <source>
        <dbReference type="ARBA" id="ARBA00022553"/>
    </source>
</evidence>
<dbReference type="AlphaFoldDB" id="A0A553SMW2"/>
<dbReference type="SMART" id="SM00387">
    <property type="entry name" value="HATPase_c"/>
    <property type="match status" value="1"/>
</dbReference>
<dbReference type="SMART" id="SM00388">
    <property type="entry name" value="HisKA"/>
    <property type="match status" value="1"/>
</dbReference>
<dbReference type="InterPro" id="IPR041610">
    <property type="entry name" value="ArlS_N"/>
</dbReference>
<proteinExistence type="predicted"/>
<dbReference type="PANTHER" id="PTHR45528">
    <property type="entry name" value="SENSOR HISTIDINE KINASE CPXA"/>
    <property type="match status" value="1"/>
</dbReference>
<evidence type="ECO:0000256" key="9">
    <source>
        <dbReference type="ARBA" id="ARBA00022741"/>
    </source>
</evidence>
<keyword evidence="13" id="KW-0902">Two-component regulatory system</keyword>
<dbReference type="GO" id="GO:0000155">
    <property type="term" value="F:phosphorelay sensor kinase activity"/>
    <property type="evidence" value="ECO:0007669"/>
    <property type="project" value="InterPro"/>
</dbReference>
<evidence type="ECO:0000256" key="1">
    <source>
        <dbReference type="ARBA" id="ARBA00000085"/>
    </source>
</evidence>
<sequence length="470" mass="53724">MNIVRRLSLLPWKWKLTLGLSLSIFLTYSIFTFFEFHTVSTWLMNQEENDVRQTMNEFVAYLKTDDKTISETKIKNSLTTLEQLNTKNQLIRVIDEDGNVLISHLNGDFPILEPDIVNDEKELKYVSVGEEQSLVYSYPIKSKEFTGEIEIIRLLDSYKLVMKHLAFAMMLFAIAAILISALIGYLMSRELLKPLSIMTNTMKKIKSAGFKERMPVYPQKDEISELSTIFNHMMDRIELSFQAQKQFVEDASHELRTPISILEGHLSMLNRWGKHNPEILEESLKASLDETEKLKKLVLTLLDLTRLDHNRLDQDNLSPEMVNTIIEGAVKDFQMLHSDFKFDVQLQSNQLNGIAEQHFQQVLTILLDNAIKYSGASKEISISTSKKDRLFILQISDKGIGIPDKEIDKVFDRFYRVDKARSRGQGGTGLGLAIAKKIVDYYQGSIQLDSRLGEGTTVTISLPENVTATK</sequence>
<evidence type="ECO:0000259" key="17">
    <source>
        <dbReference type="PROSITE" id="PS50885"/>
    </source>
</evidence>
<feature type="transmembrane region" description="Helical" evidence="15">
    <location>
        <begin position="12"/>
        <end position="34"/>
    </location>
</feature>
<dbReference type="InterPro" id="IPR003660">
    <property type="entry name" value="HAMP_dom"/>
</dbReference>
<evidence type="ECO:0000256" key="4">
    <source>
        <dbReference type="ARBA" id="ARBA00015735"/>
    </source>
</evidence>
<dbReference type="FunFam" id="1.10.287.130:FF:000001">
    <property type="entry name" value="Two-component sensor histidine kinase"/>
    <property type="match status" value="1"/>
</dbReference>
<dbReference type="CDD" id="cd00082">
    <property type="entry name" value="HisKA"/>
    <property type="match status" value="1"/>
</dbReference>
<dbReference type="InterPro" id="IPR005467">
    <property type="entry name" value="His_kinase_dom"/>
</dbReference>
<dbReference type="GO" id="GO:0005524">
    <property type="term" value="F:ATP binding"/>
    <property type="evidence" value="ECO:0007669"/>
    <property type="project" value="UniProtKB-KW"/>
</dbReference>
<reference evidence="19" key="1">
    <citation type="submission" date="2018-10" db="EMBL/GenBank/DDBJ databases">
        <title>FDA dAtabase for Regulatory Grade micrObial Sequences (FDA-ARGOS): Supporting development and validation of Infectious Disease Dx tests.</title>
        <authorList>
            <person name="Minogue T."/>
            <person name="Wolcott M."/>
            <person name="Wasieloski L."/>
            <person name="Aguilar W."/>
            <person name="Moore D."/>
            <person name="Tallon L."/>
            <person name="Sadzewicz L."/>
            <person name="Sengamalay N."/>
            <person name="Ott S."/>
            <person name="Godinez A."/>
            <person name="Nagaraj S."/>
            <person name="Vavikolanu K."/>
            <person name="Vyas G."/>
            <person name="Nadendla S."/>
            <person name="George J."/>
            <person name="Sichtig H."/>
        </authorList>
    </citation>
    <scope>NUCLEOTIDE SEQUENCE [LARGE SCALE GENOMIC DNA]</scope>
    <source>
        <strain evidence="19">FDAARGOS_343</strain>
    </source>
</reference>
<dbReference type="Pfam" id="PF00672">
    <property type="entry name" value="HAMP"/>
    <property type="match status" value="1"/>
</dbReference>
<dbReference type="SUPFAM" id="SSF47384">
    <property type="entry name" value="Homodimeric domain of signal transducing histidine kinase"/>
    <property type="match status" value="1"/>
</dbReference>
<keyword evidence="8 15" id="KW-0812">Transmembrane</keyword>
<evidence type="ECO:0000313" key="18">
    <source>
        <dbReference type="EMBL" id="TRZ38329.1"/>
    </source>
</evidence>
<feature type="transmembrane region" description="Helical" evidence="15">
    <location>
        <begin position="165"/>
        <end position="188"/>
    </location>
</feature>
<dbReference type="PANTHER" id="PTHR45528:SF12">
    <property type="entry name" value="SENSOR HISTIDINE KINASE ARSS"/>
    <property type="match status" value="1"/>
</dbReference>
<evidence type="ECO:0000256" key="3">
    <source>
        <dbReference type="ARBA" id="ARBA00012438"/>
    </source>
</evidence>
<dbReference type="SUPFAM" id="SSF55874">
    <property type="entry name" value="ATPase domain of HSP90 chaperone/DNA topoisomerase II/histidine kinase"/>
    <property type="match status" value="1"/>
</dbReference>
<name>A0A553SMW2_NIACI</name>
<keyword evidence="6" id="KW-0597">Phosphoprotein</keyword>
<evidence type="ECO:0000256" key="15">
    <source>
        <dbReference type="SAM" id="Phobius"/>
    </source>
</evidence>
<dbReference type="CDD" id="cd06225">
    <property type="entry name" value="HAMP"/>
    <property type="match status" value="1"/>
</dbReference>
<gene>
    <name evidence="18" type="ORF">CEQ21_23290</name>
</gene>
<evidence type="ECO:0000256" key="14">
    <source>
        <dbReference type="ARBA" id="ARBA00023136"/>
    </source>
</evidence>
<evidence type="ECO:0000256" key="7">
    <source>
        <dbReference type="ARBA" id="ARBA00022679"/>
    </source>
</evidence>
<dbReference type="EC" id="2.7.13.3" evidence="3"/>
<keyword evidence="11" id="KW-0067">ATP-binding</keyword>
<keyword evidence="5" id="KW-1003">Cell membrane</keyword>
<dbReference type="Proteomes" id="UP000319837">
    <property type="component" value="Unassembled WGS sequence"/>
</dbReference>
<keyword evidence="14 15" id="KW-0472">Membrane</keyword>
<dbReference type="Gene3D" id="1.10.287.130">
    <property type="match status" value="1"/>
</dbReference>
<keyword evidence="12 15" id="KW-1133">Transmembrane helix</keyword>
<dbReference type="Pfam" id="PF02518">
    <property type="entry name" value="HATPase_c"/>
    <property type="match status" value="1"/>
</dbReference>
<evidence type="ECO:0000256" key="2">
    <source>
        <dbReference type="ARBA" id="ARBA00004651"/>
    </source>
</evidence>
<dbReference type="InterPro" id="IPR004358">
    <property type="entry name" value="Sig_transdc_His_kin-like_C"/>
</dbReference>
<keyword evidence="9" id="KW-0547">Nucleotide-binding</keyword>
<evidence type="ECO:0000256" key="13">
    <source>
        <dbReference type="ARBA" id="ARBA00023012"/>
    </source>
</evidence>
<dbReference type="SMART" id="SM00304">
    <property type="entry name" value="HAMP"/>
    <property type="match status" value="1"/>
</dbReference>
<protein>
    <recommendedName>
        <fullName evidence="4">Signal transduction histidine-protein kinase ArlS</fullName>
        <ecNumber evidence="3">2.7.13.3</ecNumber>
    </recommendedName>
</protein>
<dbReference type="CDD" id="cd00075">
    <property type="entry name" value="HATPase"/>
    <property type="match status" value="1"/>
</dbReference>
<dbReference type="GO" id="GO:0005886">
    <property type="term" value="C:plasma membrane"/>
    <property type="evidence" value="ECO:0007669"/>
    <property type="project" value="UniProtKB-SubCell"/>
</dbReference>
<evidence type="ECO:0000256" key="5">
    <source>
        <dbReference type="ARBA" id="ARBA00022475"/>
    </source>
</evidence>
<dbReference type="Pfam" id="PF00512">
    <property type="entry name" value="HisKA"/>
    <property type="match status" value="1"/>
</dbReference>
<comment type="subcellular location">
    <subcellularLocation>
        <location evidence="2">Cell membrane</location>
        <topology evidence="2">Multi-pass membrane protein</topology>
    </subcellularLocation>
</comment>
<dbReference type="EMBL" id="RIBP01000004">
    <property type="protein sequence ID" value="TRZ38329.1"/>
    <property type="molecule type" value="Genomic_DNA"/>
</dbReference>
<comment type="caution">
    <text evidence="18">The sequence shown here is derived from an EMBL/GenBank/DDBJ whole genome shotgun (WGS) entry which is preliminary data.</text>
</comment>
<evidence type="ECO:0000259" key="16">
    <source>
        <dbReference type="PROSITE" id="PS50109"/>
    </source>
</evidence>
<dbReference type="RefSeq" id="WP_185766596.1">
    <property type="nucleotide sequence ID" value="NZ_RIBP01000004.1"/>
</dbReference>
<evidence type="ECO:0000256" key="8">
    <source>
        <dbReference type="ARBA" id="ARBA00022692"/>
    </source>
</evidence>
<dbReference type="PROSITE" id="PS50885">
    <property type="entry name" value="HAMP"/>
    <property type="match status" value="1"/>
</dbReference>
<evidence type="ECO:0000256" key="11">
    <source>
        <dbReference type="ARBA" id="ARBA00022840"/>
    </source>
</evidence>
<dbReference type="Pfam" id="PF18719">
    <property type="entry name" value="ArlS_N"/>
    <property type="match status" value="1"/>
</dbReference>
<dbReference type="SUPFAM" id="SSF158472">
    <property type="entry name" value="HAMP domain-like"/>
    <property type="match status" value="1"/>
</dbReference>
<evidence type="ECO:0000256" key="12">
    <source>
        <dbReference type="ARBA" id="ARBA00022989"/>
    </source>
</evidence>
<evidence type="ECO:0000313" key="19">
    <source>
        <dbReference type="Proteomes" id="UP000319837"/>
    </source>
</evidence>
<feature type="domain" description="HAMP" evidence="17">
    <location>
        <begin position="189"/>
        <end position="242"/>
    </location>
</feature>
<dbReference type="Gene3D" id="3.30.565.10">
    <property type="entry name" value="Histidine kinase-like ATPase, C-terminal domain"/>
    <property type="match status" value="1"/>
</dbReference>
<dbReference type="Gene3D" id="6.10.340.10">
    <property type="match status" value="1"/>
</dbReference>